<sequence>MTTTTSLRLRPPWSKTAGSKRNHNAMANSESDDEQHPSGTGTTLTVVAANQNIVAATKLYANKKRLRSDQVPELEQFAIDPPSLREVKLFANLLFLGNEVSKSRHCPALTNINKYAPAVLLSSKITTYKGNAATDLLLIILKKYRFDIPPGLEHYLANWAKIVTAVQYALTQRRSKIKKLICASLKPNPDGSYGPEAVHQNIYDLAQATIKDTQCSVSVELCARIALMRKVYLKHPGNNFLDKLDDRLAKIRSVANGDAKKIVRAFRLTLTEDQDKHGAKTYDLDENTVDAFQQQVDELINIGLVDAATSVQGPISPTAGPSAGSSAEGPSA</sequence>
<dbReference type="OrthoDB" id="3236341at2759"/>
<comment type="caution">
    <text evidence="2">The sequence shown here is derived from an EMBL/GenBank/DDBJ whole genome shotgun (WGS) entry which is preliminary data.</text>
</comment>
<gene>
    <name evidence="2" type="ORF">MSAN_02027000</name>
</gene>
<accession>A0A8H6XLI2</accession>
<organism evidence="2 3">
    <name type="scientific">Mycena sanguinolenta</name>
    <dbReference type="NCBI Taxonomy" id="230812"/>
    <lineage>
        <taxon>Eukaryota</taxon>
        <taxon>Fungi</taxon>
        <taxon>Dikarya</taxon>
        <taxon>Basidiomycota</taxon>
        <taxon>Agaricomycotina</taxon>
        <taxon>Agaricomycetes</taxon>
        <taxon>Agaricomycetidae</taxon>
        <taxon>Agaricales</taxon>
        <taxon>Marasmiineae</taxon>
        <taxon>Mycenaceae</taxon>
        <taxon>Mycena</taxon>
    </lineage>
</organism>
<dbReference type="Proteomes" id="UP000623467">
    <property type="component" value="Unassembled WGS sequence"/>
</dbReference>
<evidence type="ECO:0000313" key="3">
    <source>
        <dbReference type="Proteomes" id="UP000623467"/>
    </source>
</evidence>
<dbReference type="AlphaFoldDB" id="A0A8H6XLI2"/>
<evidence type="ECO:0000256" key="1">
    <source>
        <dbReference type="SAM" id="MobiDB-lite"/>
    </source>
</evidence>
<feature type="region of interest" description="Disordered" evidence="1">
    <location>
        <begin position="1"/>
        <end position="41"/>
    </location>
</feature>
<name>A0A8H6XLI2_9AGAR</name>
<evidence type="ECO:0000313" key="2">
    <source>
        <dbReference type="EMBL" id="KAF7342691.1"/>
    </source>
</evidence>
<keyword evidence="3" id="KW-1185">Reference proteome</keyword>
<feature type="region of interest" description="Disordered" evidence="1">
    <location>
        <begin position="313"/>
        <end position="332"/>
    </location>
</feature>
<reference evidence="2" key="1">
    <citation type="submission" date="2020-05" db="EMBL/GenBank/DDBJ databases">
        <title>Mycena genomes resolve the evolution of fungal bioluminescence.</title>
        <authorList>
            <person name="Tsai I.J."/>
        </authorList>
    </citation>
    <scope>NUCLEOTIDE SEQUENCE</scope>
    <source>
        <strain evidence="2">160909Yilan</strain>
    </source>
</reference>
<protein>
    <submittedName>
        <fullName evidence="2">Uncharacterized protein</fullName>
    </submittedName>
</protein>
<dbReference type="EMBL" id="JACAZH010000025">
    <property type="protein sequence ID" value="KAF7342691.1"/>
    <property type="molecule type" value="Genomic_DNA"/>
</dbReference>
<proteinExistence type="predicted"/>